<proteinExistence type="predicted"/>
<dbReference type="Gene3D" id="3.40.50.300">
    <property type="entry name" value="P-loop containing nucleotide triphosphate hydrolases"/>
    <property type="match status" value="1"/>
</dbReference>
<dbReference type="SUPFAM" id="SSF52540">
    <property type="entry name" value="P-loop containing nucleoside triphosphate hydrolases"/>
    <property type="match status" value="1"/>
</dbReference>
<name>X0UB88_9ZZZZ</name>
<feature type="non-terminal residue" evidence="3">
    <location>
        <position position="110"/>
    </location>
</feature>
<evidence type="ECO:0000313" key="3">
    <source>
        <dbReference type="EMBL" id="GAF96591.1"/>
    </source>
</evidence>
<dbReference type="InterPro" id="IPR027417">
    <property type="entry name" value="P-loop_NTPase"/>
</dbReference>
<accession>X0UB88</accession>
<keyword evidence="1" id="KW-0813">Transport</keyword>
<dbReference type="InterPro" id="IPR050093">
    <property type="entry name" value="ABC_SmlMolc_Importer"/>
</dbReference>
<dbReference type="AlphaFoldDB" id="X0UB88"/>
<protein>
    <recommendedName>
        <fullName evidence="2">ABC transporter domain-containing protein</fullName>
    </recommendedName>
</protein>
<evidence type="ECO:0000256" key="1">
    <source>
        <dbReference type="ARBA" id="ARBA00022448"/>
    </source>
</evidence>
<dbReference type="PANTHER" id="PTHR42781:SF4">
    <property type="entry name" value="SPERMIDINE_PUTRESCINE IMPORT ATP-BINDING PROTEIN POTA"/>
    <property type="match status" value="1"/>
</dbReference>
<dbReference type="GO" id="GO:0016887">
    <property type="term" value="F:ATP hydrolysis activity"/>
    <property type="evidence" value="ECO:0007669"/>
    <property type="project" value="InterPro"/>
</dbReference>
<feature type="domain" description="ABC transporter" evidence="2">
    <location>
        <begin position="20"/>
        <end position="100"/>
    </location>
</feature>
<gene>
    <name evidence="3" type="ORF">S01H1_30297</name>
</gene>
<reference evidence="3" key="1">
    <citation type="journal article" date="2014" name="Front. Microbiol.">
        <title>High frequency of phylogenetically diverse reductive dehalogenase-homologous genes in deep subseafloor sedimentary metagenomes.</title>
        <authorList>
            <person name="Kawai M."/>
            <person name="Futagami T."/>
            <person name="Toyoda A."/>
            <person name="Takaki Y."/>
            <person name="Nishi S."/>
            <person name="Hori S."/>
            <person name="Arai W."/>
            <person name="Tsubouchi T."/>
            <person name="Morono Y."/>
            <person name="Uchiyama I."/>
            <person name="Ito T."/>
            <person name="Fujiyama A."/>
            <person name="Inagaki F."/>
            <person name="Takami H."/>
        </authorList>
    </citation>
    <scope>NUCLEOTIDE SEQUENCE</scope>
    <source>
        <strain evidence="3">Expedition CK06-06</strain>
    </source>
</reference>
<dbReference type="InterPro" id="IPR003439">
    <property type="entry name" value="ABC_transporter-like_ATP-bd"/>
</dbReference>
<dbReference type="Pfam" id="PF00005">
    <property type="entry name" value="ABC_tran"/>
    <property type="match status" value="1"/>
</dbReference>
<comment type="caution">
    <text evidence="3">The sequence shown here is derived from an EMBL/GenBank/DDBJ whole genome shotgun (WGS) entry which is preliminary data.</text>
</comment>
<dbReference type="EMBL" id="BARS01018633">
    <property type="protein sequence ID" value="GAF96591.1"/>
    <property type="molecule type" value="Genomic_DNA"/>
</dbReference>
<organism evidence="3">
    <name type="scientific">marine sediment metagenome</name>
    <dbReference type="NCBI Taxonomy" id="412755"/>
    <lineage>
        <taxon>unclassified sequences</taxon>
        <taxon>metagenomes</taxon>
        <taxon>ecological metagenomes</taxon>
    </lineage>
</organism>
<sequence length="110" mass="11936">MNGIVFKSVSKSYNGRPAVRDFSLTISRGERIVVLGHSGCGKTTVLRLLAGFITPDKGIIEIDGQVVAKDGKNLKEPEERQLGMVFQDLALWPHLTAKGNLEFGLKAQGV</sequence>
<dbReference type="GO" id="GO:0005524">
    <property type="term" value="F:ATP binding"/>
    <property type="evidence" value="ECO:0007669"/>
    <property type="project" value="InterPro"/>
</dbReference>
<dbReference type="PANTHER" id="PTHR42781">
    <property type="entry name" value="SPERMIDINE/PUTRESCINE IMPORT ATP-BINDING PROTEIN POTA"/>
    <property type="match status" value="1"/>
</dbReference>
<evidence type="ECO:0000259" key="2">
    <source>
        <dbReference type="Pfam" id="PF00005"/>
    </source>
</evidence>